<dbReference type="AlphaFoldDB" id="G6EHA2"/>
<evidence type="ECO:0000256" key="1">
    <source>
        <dbReference type="SAM" id="MobiDB-lite"/>
    </source>
</evidence>
<evidence type="ECO:0000256" key="2">
    <source>
        <dbReference type="SAM" id="SignalP"/>
    </source>
</evidence>
<dbReference type="RefSeq" id="WP_007014631.1">
    <property type="nucleotide sequence ID" value="NZ_AGFM01000058.1"/>
</dbReference>
<evidence type="ECO:0000313" key="4">
    <source>
        <dbReference type="EMBL" id="EHJ59391.1"/>
    </source>
</evidence>
<feature type="chain" id="PRO_5003488333" description="DUF4168 domain-containing protein" evidence="2">
    <location>
        <begin position="26"/>
        <end position="144"/>
    </location>
</feature>
<feature type="signal peptide" evidence="2">
    <location>
        <begin position="1"/>
        <end position="25"/>
    </location>
</feature>
<dbReference type="Proteomes" id="UP000004030">
    <property type="component" value="Unassembled WGS sequence"/>
</dbReference>
<proteinExistence type="predicted"/>
<evidence type="ECO:0000259" key="3">
    <source>
        <dbReference type="Pfam" id="PF13767"/>
    </source>
</evidence>
<evidence type="ECO:0000313" key="5">
    <source>
        <dbReference type="Proteomes" id="UP000004030"/>
    </source>
</evidence>
<sequence>MKFSTRYTIGAAIGAMALTAGYAQAEVPGAGDAQAQMAGPPAPAQQPSTTAQAPTDAPAPAQNSATFSDTELAQFAEAAKAVQEIQADASIAASDKQTKAAAAVQEKGLTPQKFNEIAMATQSDPALMQRIQAAAAKAPGSGTP</sequence>
<dbReference type="InterPro" id="IPR025433">
    <property type="entry name" value="DUF4168"/>
</dbReference>
<keyword evidence="2" id="KW-0732">Signal</keyword>
<dbReference type="PATRIC" id="fig|1088721.3.peg.3671"/>
<organism evidence="4 5">
    <name type="scientific">Novosphingobium pentaromativorans US6-1</name>
    <dbReference type="NCBI Taxonomy" id="1088721"/>
    <lineage>
        <taxon>Bacteria</taxon>
        <taxon>Pseudomonadati</taxon>
        <taxon>Pseudomonadota</taxon>
        <taxon>Alphaproteobacteria</taxon>
        <taxon>Sphingomonadales</taxon>
        <taxon>Sphingomonadaceae</taxon>
        <taxon>Novosphingobium</taxon>
    </lineage>
</organism>
<feature type="compositionally biased region" description="Low complexity" evidence="1">
    <location>
        <begin position="30"/>
        <end position="62"/>
    </location>
</feature>
<name>G6EHA2_9SPHN</name>
<comment type="caution">
    <text evidence="4">The sequence shown here is derived from an EMBL/GenBank/DDBJ whole genome shotgun (WGS) entry which is preliminary data.</text>
</comment>
<protein>
    <recommendedName>
        <fullName evidence="3">DUF4168 domain-containing protein</fullName>
    </recommendedName>
</protein>
<feature type="domain" description="DUF4168" evidence="3">
    <location>
        <begin position="95"/>
        <end position="131"/>
    </location>
</feature>
<reference evidence="4 5" key="1">
    <citation type="journal article" date="2012" name="J. Bacteriol.">
        <title>Genome sequence of benzo(a)pyrene-degrading bacterium Novosphingobium pentaromativorans US6-1.</title>
        <authorList>
            <person name="Luo Y.R."/>
            <person name="Kang S.G."/>
            <person name="Kim S.J."/>
            <person name="Kim M.R."/>
            <person name="Li N."/>
            <person name="Lee J.H."/>
            <person name="Kwon K.K."/>
        </authorList>
    </citation>
    <scope>NUCLEOTIDE SEQUENCE [LARGE SCALE GENOMIC DNA]</scope>
    <source>
        <strain evidence="4 5">US6-1</strain>
    </source>
</reference>
<dbReference type="OrthoDB" id="7586068at2"/>
<gene>
    <name evidence="4" type="ORF">NSU_3723</name>
</gene>
<dbReference type="EMBL" id="AGFM01000058">
    <property type="protein sequence ID" value="EHJ59391.1"/>
    <property type="molecule type" value="Genomic_DNA"/>
</dbReference>
<feature type="region of interest" description="Disordered" evidence="1">
    <location>
        <begin position="30"/>
        <end position="67"/>
    </location>
</feature>
<accession>G6EHA2</accession>
<keyword evidence="5" id="KW-1185">Reference proteome</keyword>
<dbReference type="Pfam" id="PF13767">
    <property type="entry name" value="DUF4168"/>
    <property type="match status" value="1"/>
</dbReference>
<dbReference type="eggNOG" id="ENOG5030HWF">
    <property type="taxonomic scope" value="Bacteria"/>
</dbReference>